<feature type="region of interest" description="Disordered" evidence="1">
    <location>
        <begin position="231"/>
        <end position="361"/>
    </location>
</feature>
<name>A0A553I6B3_9PEZI</name>
<keyword evidence="3" id="KW-1185">Reference proteome</keyword>
<feature type="compositionally biased region" description="Low complexity" evidence="1">
    <location>
        <begin position="475"/>
        <end position="484"/>
    </location>
</feature>
<dbReference type="AlphaFoldDB" id="A0A553I6B3"/>
<feature type="region of interest" description="Disordered" evidence="1">
    <location>
        <begin position="404"/>
        <end position="447"/>
    </location>
</feature>
<sequence>MAEPLAIIGAVAAVSQVTGDLVKLTTHLRHYLKVIRSAPEEVQAFVIETSNFTGLLNFFTELAEHPVKDIERREQKKRDKRISRVEDQCAYVRGKMEYLVDRFAGLANGNLTALESLVERIKYLLDKPDIKDLRLSVQSATITINTMSTLFLWEEAKNDSRRLSLLEQLKNLLPMGKKASADLAAHQQRHGIRYESAMPDPNNAILAASREIQRQVSHIIRLQSRFEADVNEGWGQNPSDSSEHTSLSRPWSSPPGSGGAAVESTRHVPQQKANRVSFKNSTHSRRSHLGDDGVGASQRGVIIKSYNPFSSPPADSANNQSKQVPSRTSSEDNEPIELNSPVRKERSDESHSGYWAVDTSDPMKPRFHQCRECSIEHCKSCHRSHCIRDYCLLSEDLELVENKTLDSNAPGDSNPLSEPRRAISNEGSHQEGIRSSYEEQIRHSPPTDIHEEISDLSDAELDPVMGRWSHTDALPSSKSSSPSEESPRSADSKERNPTIIRPAESEIQEAPDLVRKVSEVYKERPGLQTEQEQSRHLDSALEIRPLETRNKEVNEKRSRESGSALYRSHLSNDGSESSEHDRPSPCVPMAPFGGPGGRRRPRRPHLRQRGE</sequence>
<feature type="compositionally biased region" description="Basic and acidic residues" evidence="1">
    <location>
        <begin position="512"/>
        <end position="525"/>
    </location>
</feature>
<proteinExistence type="predicted"/>
<comment type="caution">
    <text evidence="2">The sequence shown here is derived from an EMBL/GenBank/DDBJ whole genome shotgun (WGS) entry which is preliminary data.</text>
</comment>
<feature type="compositionally biased region" description="Basic residues" evidence="1">
    <location>
        <begin position="597"/>
        <end position="611"/>
    </location>
</feature>
<protein>
    <recommendedName>
        <fullName evidence="4">Fungal N-terminal domain-containing protein</fullName>
    </recommendedName>
</protein>
<evidence type="ECO:0000313" key="3">
    <source>
        <dbReference type="Proteomes" id="UP000319160"/>
    </source>
</evidence>
<dbReference type="OrthoDB" id="5431013at2759"/>
<dbReference type="EMBL" id="VFLP01000014">
    <property type="protein sequence ID" value="TRX95747.1"/>
    <property type="molecule type" value="Genomic_DNA"/>
</dbReference>
<feature type="compositionally biased region" description="Polar residues" evidence="1">
    <location>
        <begin position="316"/>
        <end position="328"/>
    </location>
</feature>
<feature type="compositionally biased region" description="Basic and acidic residues" evidence="1">
    <location>
        <begin position="418"/>
        <end position="442"/>
    </location>
</feature>
<evidence type="ECO:0008006" key="4">
    <source>
        <dbReference type="Google" id="ProtNLM"/>
    </source>
</evidence>
<evidence type="ECO:0000313" key="2">
    <source>
        <dbReference type="EMBL" id="TRX95747.1"/>
    </source>
</evidence>
<evidence type="ECO:0000256" key="1">
    <source>
        <dbReference type="SAM" id="MobiDB-lite"/>
    </source>
</evidence>
<feature type="compositionally biased region" description="Basic and acidic residues" evidence="1">
    <location>
        <begin position="532"/>
        <end position="560"/>
    </location>
</feature>
<dbReference type="Proteomes" id="UP000319160">
    <property type="component" value="Unassembled WGS sequence"/>
</dbReference>
<reference evidence="3" key="1">
    <citation type="submission" date="2019-06" db="EMBL/GenBank/DDBJ databases">
        <title>Draft genome sequence of the griseofulvin-producing fungus Xylaria cubensis strain G536.</title>
        <authorList>
            <person name="Mead M.E."/>
            <person name="Raja H.A."/>
            <person name="Steenwyk J.L."/>
            <person name="Knowles S.L."/>
            <person name="Oberlies N.H."/>
            <person name="Rokas A."/>
        </authorList>
    </citation>
    <scope>NUCLEOTIDE SEQUENCE [LARGE SCALE GENOMIC DNA]</scope>
    <source>
        <strain evidence="3">G536</strain>
    </source>
</reference>
<feature type="compositionally biased region" description="Basic and acidic residues" evidence="1">
    <location>
        <begin position="485"/>
        <end position="496"/>
    </location>
</feature>
<gene>
    <name evidence="2" type="ORF">FHL15_003301</name>
</gene>
<feature type="compositionally biased region" description="Basic and acidic residues" evidence="1">
    <location>
        <begin position="342"/>
        <end position="351"/>
    </location>
</feature>
<feature type="compositionally biased region" description="Polar residues" evidence="1">
    <location>
        <begin position="267"/>
        <end position="281"/>
    </location>
</feature>
<accession>A0A553I6B3</accession>
<feature type="region of interest" description="Disordered" evidence="1">
    <location>
        <begin position="468"/>
        <end position="611"/>
    </location>
</feature>
<feature type="compositionally biased region" description="Polar residues" evidence="1">
    <location>
        <begin position="405"/>
        <end position="416"/>
    </location>
</feature>
<organism evidence="2 3">
    <name type="scientific">Xylaria flabelliformis</name>
    <dbReference type="NCBI Taxonomy" id="2512241"/>
    <lineage>
        <taxon>Eukaryota</taxon>
        <taxon>Fungi</taxon>
        <taxon>Dikarya</taxon>
        <taxon>Ascomycota</taxon>
        <taxon>Pezizomycotina</taxon>
        <taxon>Sordariomycetes</taxon>
        <taxon>Xylariomycetidae</taxon>
        <taxon>Xylariales</taxon>
        <taxon>Xylariaceae</taxon>
        <taxon>Xylaria</taxon>
    </lineage>
</organism>